<dbReference type="KEGG" id="psoj:PHYSODRAFT_254192"/>
<organism evidence="1 2">
    <name type="scientific">Phytophthora sojae (strain P6497)</name>
    <name type="common">Soybean stem and root rot agent</name>
    <name type="synonym">Phytophthora megasperma f. sp. glycines</name>
    <dbReference type="NCBI Taxonomy" id="1094619"/>
    <lineage>
        <taxon>Eukaryota</taxon>
        <taxon>Sar</taxon>
        <taxon>Stramenopiles</taxon>
        <taxon>Oomycota</taxon>
        <taxon>Peronosporomycetes</taxon>
        <taxon>Peronosporales</taxon>
        <taxon>Peronosporaceae</taxon>
        <taxon>Phytophthora</taxon>
    </lineage>
</organism>
<dbReference type="Proteomes" id="UP000002640">
    <property type="component" value="Unassembled WGS sequence"/>
</dbReference>
<evidence type="ECO:0000313" key="1">
    <source>
        <dbReference type="EMBL" id="EGZ08300.1"/>
    </source>
</evidence>
<proteinExistence type="predicted"/>
<dbReference type="EMBL" id="JH159161">
    <property type="protein sequence ID" value="EGZ08300.1"/>
    <property type="molecule type" value="Genomic_DNA"/>
</dbReference>
<gene>
    <name evidence="1" type="ORF">PHYSODRAFT_254192</name>
</gene>
<dbReference type="InParanoid" id="G5A8S4"/>
<accession>G5A8S4</accession>
<name>G5A8S4_PHYSP</name>
<sequence length="209" mass="22332">MYQEQQREIQAETPAKLLPRLEYFSNYEYFSIYEFFSSFGPSSGSSNVVDFRGTKDAPEPALGLAGQQEARFTAFDTGKASSLPSRGKIPAVAQLRIHGCPLMTADSSSGGVAMDSIEAIDVGPERPLTPKTLAARTPTAAAAAWTSTPAKPATWPPSAPRGLPELAAATAPTRSDNYGYYTPSCTSILIPMHSCDGSCSFIRTRPNNS</sequence>
<dbReference type="GeneID" id="20638477"/>
<dbReference type="RefSeq" id="XP_009536472.1">
    <property type="nucleotide sequence ID" value="XM_009538177.1"/>
</dbReference>
<evidence type="ECO:0000313" key="2">
    <source>
        <dbReference type="Proteomes" id="UP000002640"/>
    </source>
</evidence>
<dbReference type="AlphaFoldDB" id="G5A8S4"/>
<keyword evidence="2" id="KW-1185">Reference proteome</keyword>
<reference evidence="1 2" key="1">
    <citation type="journal article" date="2006" name="Science">
        <title>Phytophthora genome sequences uncover evolutionary origins and mechanisms of pathogenesis.</title>
        <authorList>
            <person name="Tyler B.M."/>
            <person name="Tripathy S."/>
            <person name="Zhang X."/>
            <person name="Dehal P."/>
            <person name="Jiang R.H."/>
            <person name="Aerts A."/>
            <person name="Arredondo F.D."/>
            <person name="Baxter L."/>
            <person name="Bensasson D."/>
            <person name="Beynon J.L."/>
            <person name="Chapman J."/>
            <person name="Damasceno C.M."/>
            <person name="Dorrance A.E."/>
            <person name="Dou D."/>
            <person name="Dickerman A.W."/>
            <person name="Dubchak I.L."/>
            <person name="Garbelotto M."/>
            <person name="Gijzen M."/>
            <person name="Gordon S.G."/>
            <person name="Govers F."/>
            <person name="Grunwald N.J."/>
            <person name="Huang W."/>
            <person name="Ivors K.L."/>
            <person name="Jones R.W."/>
            <person name="Kamoun S."/>
            <person name="Krampis K."/>
            <person name="Lamour K.H."/>
            <person name="Lee M.K."/>
            <person name="McDonald W.H."/>
            <person name="Medina M."/>
            <person name="Meijer H.J."/>
            <person name="Nordberg E.K."/>
            <person name="Maclean D.J."/>
            <person name="Ospina-Giraldo M.D."/>
            <person name="Morris P.F."/>
            <person name="Phuntumart V."/>
            <person name="Putnam N.H."/>
            <person name="Rash S."/>
            <person name="Rose J.K."/>
            <person name="Sakihama Y."/>
            <person name="Salamov A.A."/>
            <person name="Savidor A."/>
            <person name="Scheuring C.F."/>
            <person name="Smith B.M."/>
            <person name="Sobral B.W."/>
            <person name="Terry A."/>
            <person name="Torto-Alalibo T.A."/>
            <person name="Win J."/>
            <person name="Xu Z."/>
            <person name="Zhang H."/>
            <person name="Grigoriev I.V."/>
            <person name="Rokhsar D.S."/>
            <person name="Boore J.L."/>
        </authorList>
    </citation>
    <scope>NUCLEOTIDE SEQUENCE [LARGE SCALE GENOMIC DNA]</scope>
    <source>
        <strain evidence="1 2">P6497</strain>
    </source>
</reference>
<protein>
    <submittedName>
        <fullName evidence="1">Uncharacterized protein</fullName>
    </submittedName>
</protein>